<dbReference type="EMBL" id="WIGN01000110">
    <property type="protein sequence ID" value="KAF6808907.1"/>
    <property type="molecule type" value="Genomic_DNA"/>
</dbReference>
<dbReference type="GO" id="GO:0016020">
    <property type="term" value="C:membrane"/>
    <property type="evidence" value="ECO:0007669"/>
    <property type="project" value="UniProtKB-SubCell"/>
</dbReference>
<evidence type="ECO:0000256" key="3">
    <source>
        <dbReference type="ARBA" id="ARBA00022989"/>
    </source>
</evidence>
<keyword evidence="3 6" id="KW-1133">Transmembrane helix</keyword>
<feature type="domain" description="Ricin B lectin" evidence="7">
    <location>
        <begin position="47"/>
        <end position="127"/>
    </location>
</feature>
<name>A0A8H6MTZ3_9PEZI</name>
<protein>
    <submittedName>
        <fullName evidence="8">Transmembrane alpha-helix domain-containing protein</fullName>
    </submittedName>
</protein>
<comment type="caution">
    <text evidence="8">The sequence shown here is derived from an EMBL/GenBank/DDBJ whole genome shotgun (WGS) entry which is preliminary data.</text>
</comment>
<dbReference type="SUPFAM" id="SSF50370">
    <property type="entry name" value="Ricin B-like lectins"/>
    <property type="match status" value="1"/>
</dbReference>
<organism evidence="8 9">
    <name type="scientific">Colletotrichum sojae</name>
    <dbReference type="NCBI Taxonomy" id="2175907"/>
    <lineage>
        <taxon>Eukaryota</taxon>
        <taxon>Fungi</taxon>
        <taxon>Dikarya</taxon>
        <taxon>Ascomycota</taxon>
        <taxon>Pezizomycotina</taxon>
        <taxon>Sordariomycetes</taxon>
        <taxon>Hypocreomycetidae</taxon>
        <taxon>Glomerellales</taxon>
        <taxon>Glomerellaceae</taxon>
        <taxon>Colletotrichum</taxon>
        <taxon>Colletotrichum orchidearum species complex</taxon>
    </lineage>
</organism>
<proteinExistence type="predicted"/>
<feature type="compositionally biased region" description="Low complexity" evidence="5">
    <location>
        <begin position="360"/>
        <end position="379"/>
    </location>
</feature>
<keyword evidence="2 6" id="KW-0812">Transmembrane</keyword>
<accession>A0A8H6MTZ3</accession>
<feature type="compositionally biased region" description="Polar residues" evidence="5">
    <location>
        <begin position="482"/>
        <end position="498"/>
    </location>
</feature>
<evidence type="ECO:0000313" key="9">
    <source>
        <dbReference type="Proteomes" id="UP000652219"/>
    </source>
</evidence>
<dbReference type="PROSITE" id="PS50231">
    <property type="entry name" value="RICIN_B_LECTIN"/>
    <property type="match status" value="1"/>
</dbReference>
<evidence type="ECO:0000256" key="2">
    <source>
        <dbReference type="ARBA" id="ARBA00022692"/>
    </source>
</evidence>
<feature type="region of interest" description="Disordered" evidence="5">
    <location>
        <begin position="268"/>
        <end position="302"/>
    </location>
</feature>
<feature type="region of interest" description="Disordered" evidence="5">
    <location>
        <begin position="474"/>
        <end position="550"/>
    </location>
</feature>
<dbReference type="InterPro" id="IPR035992">
    <property type="entry name" value="Ricin_B-like_lectins"/>
</dbReference>
<evidence type="ECO:0000259" key="7">
    <source>
        <dbReference type="Pfam" id="PF14200"/>
    </source>
</evidence>
<feature type="transmembrane region" description="Helical" evidence="6">
    <location>
        <begin position="234"/>
        <end position="259"/>
    </location>
</feature>
<dbReference type="InterPro" id="IPR000772">
    <property type="entry name" value="Ricin_B_lectin"/>
</dbReference>
<feature type="compositionally biased region" description="Low complexity" evidence="5">
    <location>
        <begin position="540"/>
        <end position="550"/>
    </location>
</feature>
<comment type="subcellular location">
    <subcellularLocation>
        <location evidence="1">Membrane</location>
        <topology evidence="1">Single-pass membrane protein</topology>
    </subcellularLocation>
</comment>
<feature type="region of interest" description="Disordered" evidence="5">
    <location>
        <begin position="179"/>
        <end position="198"/>
    </location>
</feature>
<keyword evidence="4 6" id="KW-0472">Membrane</keyword>
<reference evidence="8 9" key="1">
    <citation type="journal article" date="2020" name="Phytopathology">
        <title>Genome Sequence Resources of Colletotrichum truncatum, C. plurivorum, C. musicola, and C. sojae: Four Species Pathogenic to Soybean (Glycine max).</title>
        <authorList>
            <person name="Rogerio F."/>
            <person name="Boufleur T.R."/>
            <person name="Ciampi-Guillardi M."/>
            <person name="Sukno S.A."/>
            <person name="Thon M.R."/>
            <person name="Massola Junior N.S."/>
            <person name="Baroncelli R."/>
        </authorList>
    </citation>
    <scope>NUCLEOTIDE SEQUENCE [LARGE SCALE GENOMIC DNA]</scope>
    <source>
        <strain evidence="8 9">LFN0009</strain>
    </source>
</reference>
<dbReference type="Gene3D" id="2.80.10.50">
    <property type="match status" value="1"/>
</dbReference>
<dbReference type="AlphaFoldDB" id="A0A8H6MTZ3"/>
<evidence type="ECO:0000256" key="1">
    <source>
        <dbReference type="ARBA" id="ARBA00004167"/>
    </source>
</evidence>
<sequence>MADLDSNAWYRLSQTRVDNSTGPFALNLQLRGVGLRVHPVADGTAAWQFQPVGDVKGRYLMRLDHTGVKQQLGVCFDATEPATGNTVACLRTSSSDTSQQWDIFDFGSGTFKFVNVANGTKYVLDVHPQANLFMSNAIEGTPGVAENQLAQHWVMSSVRAVNDGAYSTVYSGNTAVSTRSTTLSSSTQTPTTSTTQPTALTARSAGIVEIAAVTGGTSTATATPAATSRGISTAAGAGIGVAVALSVVGLIGAVAFWWWRRVQRPSKPKYSEVEAKNGDVPERGSSIGVSPLHESAPSSLHGVSPVVGTSNLSSWQPASSISVPPASAFVNGQQMNMNVPQAGYFNTPQPGAPVGGQGGYYVDPQQQQQQQQQGQQLGYYDAQQQAMPTAQQQQQQQGQQGQQVGYYDAQQQVVPTAQQPYVGGQDLGPSAAAPREAAYSATQQAEAFANADGPIASLYGQRIRSINKPQAAASLYGRGGASPTTQSSRTSLYGQQNGSSSPSSGVAPRHQFDHPTAPGDFAPGAPDTLGDTLSAGKPFSGGTSQSQTSSTVNLADFEPMPQPHELEAAERDIVRRQHELGTFHHGPHFIGASRSRKTDPEQATKMLATPKAELSAYQHGPDTFSHNEAKMLGMPTAELGAYQHGPDDHEAKVLGSFHPGTETFVREREDKVLGSFHDIMNTKPSGRNGQRPDAGGAQSFEMGPIRPPAR</sequence>
<dbReference type="InterPro" id="IPR051694">
    <property type="entry name" value="Immunoregulatory_rcpt-like"/>
</dbReference>
<evidence type="ECO:0000256" key="4">
    <source>
        <dbReference type="ARBA" id="ARBA00023136"/>
    </source>
</evidence>
<evidence type="ECO:0000313" key="8">
    <source>
        <dbReference type="EMBL" id="KAF6808907.1"/>
    </source>
</evidence>
<feature type="region of interest" description="Disordered" evidence="5">
    <location>
        <begin position="348"/>
        <end position="379"/>
    </location>
</feature>
<feature type="region of interest" description="Disordered" evidence="5">
    <location>
        <begin position="675"/>
        <end position="710"/>
    </location>
</feature>
<evidence type="ECO:0000256" key="6">
    <source>
        <dbReference type="SAM" id="Phobius"/>
    </source>
</evidence>
<feature type="compositionally biased region" description="Basic and acidic residues" evidence="5">
    <location>
        <begin position="269"/>
        <end position="282"/>
    </location>
</feature>
<dbReference type="Pfam" id="PF14200">
    <property type="entry name" value="RicinB_lectin_2"/>
    <property type="match status" value="1"/>
</dbReference>
<gene>
    <name evidence="8" type="ORF">CSOJ01_07269</name>
</gene>
<keyword evidence="9" id="KW-1185">Reference proteome</keyword>
<evidence type="ECO:0000256" key="5">
    <source>
        <dbReference type="SAM" id="MobiDB-lite"/>
    </source>
</evidence>
<dbReference type="GO" id="GO:0071944">
    <property type="term" value="C:cell periphery"/>
    <property type="evidence" value="ECO:0007669"/>
    <property type="project" value="UniProtKB-ARBA"/>
</dbReference>
<dbReference type="PANTHER" id="PTHR15549">
    <property type="entry name" value="PAIRED IMMUNOGLOBULIN-LIKE TYPE 2 RECEPTOR"/>
    <property type="match status" value="1"/>
</dbReference>
<dbReference type="CDD" id="cd00161">
    <property type="entry name" value="beta-trefoil_Ricin-like"/>
    <property type="match status" value="1"/>
</dbReference>
<dbReference type="Proteomes" id="UP000652219">
    <property type="component" value="Unassembled WGS sequence"/>
</dbReference>